<keyword evidence="3 6" id="KW-0479">Metal-binding</keyword>
<evidence type="ECO:0000256" key="3">
    <source>
        <dbReference type="ARBA" id="ARBA00022723"/>
    </source>
</evidence>
<comment type="catalytic activity">
    <reaction evidence="5">
        <text>hydrogencarbonate + H(+) = CO2 + H2O</text>
        <dbReference type="Rhea" id="RHEA:10748"/>
        <dbReference type="ChEBI" id="CHEBI:15377"/>
        <dbReference type="ChEBI" id="CHEBI:15378"/>
        <dbReference type="ChEBI" id="CHEBI:16526"/>
        <dbReference type="ChEBI" id="CHEBI:17544"/>
        <dbReference type="EC" id="4.2.1.1"/>
    </reaction>
</comment>
<dbReference type="RefSeq" id="WP_317995078.1">
    <property type="nucleotide sequence ID" value="NZ_AP025523.1"/>
</dbReference>
<sequence length="167" mass="18533">MAGTEIDELVRNAHDHEADFPGMRAVVPARHVAIVTCMDSRIDNFAIFGLESGEAHIIRNAGGLITDDVLRSLVVSQRVLQTREVVLVHHTNCGLHNADEEAMRAAIRSETGAEPPYRFGAFTDLDEAVRRAIALVREHPFLPHRDRVRGFVYDVHTGHLREVAPGT</sequence>
<name>A0AAN1XY18_UNVUL</name>
<evidence type="ECO:0000256" key="4">
    <source>
        <dbReference type="ARBA" id="ARBA00022833"/>
    </source>
</evidence>
<feature type="binding site" evidence="6">
    <location>
        <position position="39"/>
    </location>
    <ligand>
        <name>Zn(2+)</name>
        <dbReference type="ChEBI" id="CHEBI:29105"/>
    </ligand>
</feature>
<evidence type="ECO:0000256" key="1">
    <source>
        <dbReference type="ARBA" id="ARBA00006217"/>
    </source>
</evidence>
<gene>
    <name evidence="7" type="ORF">WPS_27640</name>
</gene>
<dbReference type="Gene3D" id="3.40.1050.10">
    <property type="entry name" value="Carbonic anhydrase"/>
    <property type="match status" value="1"/>
</dbReference>
<comment type="similarity">
    <text evidence="1">Belongs to the beta-class carbonic anhydrase family.</text>
</comment>
<evidence type="ECO:0000256" key="5">
    <source>
        <dbReference type="ARBA" id="ARBA00048348"/>
    </source>
</evidence>
<dbReference type="CDD" id="cd03379">
    <property type="entry name" value="beta_CA_cladeD"/>
    <property type="match status" value="1"/>
</dbReference>
<evidence type="ECO:0000313" key="7">
    <source>
        <dbReference type="EMBL" id="BDE07488.1"/>
    </source>
</evidence>
<dbReference type="EMBL" id="AP025523">
    <property type="protein sequence ID" value="BDE07488.1"/>
    <property type="molecule type" value="Genomic_DNA"/>
</dbReference>
<dbReference type="KEGG" id="vab:WPS_27640"/>
<dbReference type="SUPFAM" id="SSF53056">
    <property type="entry name" value="beta-carbonic anhydrase, cab"/>
    <property type="match status" value="1"/>
</dbReference>
<feature type="binding site" evidence="6">
    <location>
        <position position="90"/>
    </location>
    <ligand>
        <name>Zn(2+)</name>
        <dbReference type="ChEBI" id="CHEBI:29105"/>
    </ligand>
</feature>
<dbReference type="AlphaFoldDB" id="A0AAN1XY18"/>
<dbReference type="PANTHER" id="PTHR43175">
    <property type="entry name" value="CARBONIC ANHYDRASE"/>
    <property type="match status" value="1"/>
</dbReference>
<feature type="binding site" evidence="6">
    <location>
        <position position="37"/>
    </location>
    <ligand>
        <name>Zn(2+)</name>
        <dbReference type="ChEBI" id="CHEBI:29105"/>
    </ligand>
</feature>
<reference evidence="7 8" key="1">
    <citation type="journal article" date="2022" name="ISME Commun">
        <title>Vulcanimicrobium alpinus gen. nov. sp. nov., the first cultivated representative of the candidate phylum 'Eremiobacterota', is a metabolically versatile aerobic anoxygenic phototroph.</title>
        <authorList>
            <person name="Yabe S."/>
            <person name="Muto K."/>
            <person name="Abe K."/>
            <person name="Yokota A."/>
            <person name="Staudigel H."/>
            <person name="Tebo B.M."/>
        </authorList>
    </citation>
    <scope>NUCLEOTIDE SEQUENCE [LARGE SCALE GENOMIC DNA]</scope>
    <source>
        <strain evidence="7 8">WC8-2</strain>
    </source>
</reference>
<organism evidence="7 8">
    <name type="scientific">Vulcanimicrobium alpinum</name>
    <dbReference type="NCBI Taxonomy" id="3016050"/>
    <lineage>
        <taxon>Bacteria</taxon>
        <taxon>Bacillati</taxon>
        <taxon>Vulcanimicrobiota</taxon>
        <taxon>Vulcanimicrobiia</taxon>
        <taxon>Vulcanimicrobiales</taxon>
        <taxon>Vulcanimicrobiaceae</taxon>
        <taxon>Vulcanimicrobium</taxon>
    </lineage>
</organism>
<dbReference type="PANTHER" id="PTHR43175:SF3">
    <property type="entry name" value="CARBON DISULFIDE HYDROLASE"/>
    <property type="match status" value="1"/>
</dbReference>
<dbReference type="InterPro" id="IPR036874">
    <property type="entry name" value="Carbonic_anhydrase_sf"/>
</dbReference>
<evidence type="ECO:0000256" key="6">
    <source>
        <dbReference type="PIRSR" id="PIRSR601765-1"/>
    </source>
</evidence>
<keyword evidence="4 6" id="KW-0862">Zinc</keyword>
<dbReference type="GO" id="GO:0008270">
    <property type="term" value="F:zinc ion binding"/>
    <property type="evidence" value="ECO:0007669"/>
    <property type="project" value="InterPro"/>
</dbReference>
<dbReference type="InterPro" id="IPR001765">
    <property type="entry name" value="Carbonic_anhydrase"/>
</dbReference>
<protein>
    <recommendedName>
        <fullName evidence="2">carbonic anhydrase</fullName>
        <ecNumber evidence="2">4.2.1.1</ecNumber>
    </recommendedName>
</protein>
<dbReference type="GO" id="GO:0004089">
    <property type="term" value="F:carbonate dehydratase activity"/>
    <property type="evidence" value="ECO:0007669"/>
    <property type="project" value="UniProtKB-EC"/>
</dbReference>
<keyword evidence="8" id="KW-1185">Reference proteome</keyword>
<evidence type="ECO:0000256" key="2">
    <source>
        <dbReference type="ARBA" id="ARBA00012925"/>
    </source>
</evidence>
<dbReference type="SMART" id="SM00947">
    <property type="entry name" value="Pro_CA"/>
    <property type="match status" value="1"/>
</dbReference>
<dbReference type="Proteomes" id="UP001317532">
    <property type="component" value="Chromosome"/>
</dbReference>
<dbReference type="Pfam" id="PF00484">
    <property type="entry name" value="Pro_CA"/>
    <property type="match status" value="1"/>
</dbReference>
<proteinExistence type="inferred from homology"/>
<comment type="cofactor">
    <cofactor evidence="6">
        <name>Zn(2+)</name>
        <dbReference type="ChEBI" id="CHEBI:29105"/>
    </cofactor>
    <text evidence="6">Binds 1 zinc ion per subunit.</text>
</comment>
<evidence type="ECO:0000313" key="8">
    <source>
        <dbReference type="Proteomes" id="UP001317532"/>
    </source>
</evidence>
<feature type="binding site" evidence="6">
    <location>
        <position position="93"/>
    </location>
    <ligand>
        <name>Zn(2+)</name>
        <dbReference type="ChEBI" id="CHEBI:29105"/>
    </ligand>
</feature>
<dbReference type="EC" id="4.2.1.1" evidence="2"/>
<accession>A0AAN1XY18</accession>